<dbReference type="NCBIfam" id="TIGR01901">
    <property type="entry name" value="adhes_NPXG"/>
    <property type="match status" value="1"/>
</dbReference>
<keyword evidence="4" id="KW-1185">Reference proteome</keyword>
<feature type="domain" description="Filamentous haemagglutinin FhaB/tRNA nuclease CdiA-like TPS" evidence="2">
    <location>
        <begin position="67"/>
        <end position="173"/>
    </location>
</feature>
<dbReference type="Proteomes" id="UP001082899">
    <property type="component" value="Unassembled WGS sequence"/>
</dbReference>
<proteinExistence type="predicted"/>
<evidence type="ECO:0000259" key="2">
    <source>
        <dbReference type="SMART" id="SM00912"/>
    </source>
</evidence>
<name>A0ABT3ZJ44_9BURK</name>
<organism evidence="3 4">
    <name type="scientific">Robbsia betulipollinis</name>
    <dbReference type="NCBI Taxonomy" id="2981849"/>
    <lineage>
        <taxon>Bacteria</taxon>
        <taxon>Pseudomonadati</taxon>
        <taxon>Pseudomonadota</taxon>
        <taxon>Betaproteobacteria</taxon>
        <taxon>Burkholderiales</taxon>
        <taxon>Burkholderiaceae</taxon>
        <taxon>Robbsia</taxon>
    </lineage>
</organism>
<evidence type="ECO:0000256" key="1">
    <source>
        <dbReference type="SAM" id="MobiDB-lite"/>
    </source>
</evidence>
<dbReference type="Pfam" id="PF05860">
    <property type="entry name" value="TPS"/>
    <property type="match status" value="1"/>
</dbReference>
<dbReference type="EMBL" id="JAPMXC010000001">
    <property type="protein sequence ID" value="MCY0385985.1"/>
    <property type="molecule type" value="Genomic_DNA"/>
</dbReference>
<dbReference type="InterPro" id="IPR008638">
    <property type="entry name" value="FhaB/CdiA-like_TPS"/>
</dbReference>
<dbReference type="InterPro" id="IPR012334">
    <property type="entry name" value="Pectin_lyas_fold"/>
</dbReference>
<reference evidence="3" key="1">
    <citation type="submission" date="2022-11" db="EMBL/GenBank/DDBJ databases">
        <title>Robbsia betulipollinis sp. nov., isolated from pollen of birch (Betula pendula).</title>
        <authorList>
            <person name="Shi H."/>
            <person name="Ambika Manirajan B."/>
            <person name="Ratering S."/>
            <person name="Geissler-Plaum R."/>
            <person name="Schnell S."/>
        </authorList>
    </citation>
    <scope>NUCLEOTIDE SEQUENCE</scope>
    <source>
        <strain evidence="3">Bb-Pol-6</strain>
    </source>
</reference>
<dbReference type="PANTHER" id="PTHR12338:SF5">
    <property type="entry name" value="ANTIGEN 43-RELATED"/>
    <property type="match status" value="1"/>
</dbReference>
<dbReference type="SMART" id="SM00912">
    <property type="entry name" value="Haemagg_act"/>
    <property type="match status" value="1"/>
</dbReference>
<accession>A0ABT3ZJ44</accession>
<dbReference type="SUPFAM" id="SSF51126">
    <property type="entry name" value="Pectin lyase-like"/>
    <property type="match status" value="1"/>
</dbReference>
<dbReference type="RefSeq" id="WP_267845171.1">
    <property type="nucleotide sequence ID" value="NZ_JAPMXC010000001.1"/>
</dbReference>
<dbReference type="Gene3D" id="2.160.20.10">
    <property type="entry name" value="Single-stranded right-handed beta-helix, Pectin lyase-like"/>
    <property type="match status" value="1"/>
</dbReference>
<comment type="caution">
    <text evidence="3">The sequence shown here is derived from an EMBL/GenBank/DDBJ whole genome shotgun (WGS) entry which is preliminary data.</text>
</comment>
<evidence type="ECO:0000313" key="3">
    <source>
        <dbReference type="EMBL" id="MCY0385985.1"/>
    </source>
</evidence>
<dbReference type="PANTHER" id="PTHR12338">
    <property type="entry name" value="AUTOTRANSPORTER"/>
    <property type="match status" value="1"/>
</dbReference>
<evidence type="ECO:0000313" key="4">
    <source>
        <dbReference type="Proteomes" id="UP001082899"/>
    </source>
</evidence>
<sequence length="429" mass="43674">MPSRLSSWSLSRPSPPLAMVAMPRVASHARRAWRGRCARMLPHAWLLWGLLISGTAQALAPDAVPLGPRLRQGDAAVARDAFGLHIVQMGDHVIIDWQSFDIGRRAAVHVMQTSSEATLLNRVTGATASEIAGNLTASGRVFLINPNGIGFASSGTVDAAAFVASTLDIADRDFMAGAFRFDAAAAPAAGVIVQEGEITIDPGGFAVLLGRRIEHSGVIRTPLGQTGLAAGDGAALTPGSAEFLRVTRPAAVSEPGLAAIHASGIIEARGGLALLSAPARGAETSVNLSGSVLSGWVASRAGRIVIDGDRGVVRVAGVLDASSGVAGDGREPGGTVDIVARRVVMDAPTIDVRGTRGGGRVRLAVDAMEGADTVRCFPHTRLRFVGNGAGRAAPLSPVLPAAAMLPASSSSPSVSPSPAPGSSRPAPAT</sequence>
<feature type="region of interest" description="Disordered" evidence="1">
    <location>
        <begin position="405"/>
        <end position="429"/>
    </location>
</feature>
<gene>
    <name evidence="3" type="ORF">OVY01_01740</name>
</gene>
<dbReference type="InterPro" id="IPR050909">
    <property type="entry name" value="Bact_Autotransporter_VF"/>
</dbReference>
<dbReference type="InterPro" id="IPR011050">
    <property type="entry name" value="Pectin_lyase_fold/virulence"/>
</dbReference>
<protein>
    <submittedName>
        <fullName evidence="3">Filamentous hemagglutinin N-terminal domain-containing protein</fullName>
    </submittedName>
</protein>